<dbReference type="GO" id="GO:0005730">
    <property type="term" value="C:nucleolus"/>
    <property type="evidence" value="ECO:0007669"/>
    <property type="project" value="UniProtKB-SubCell"/>
</dbReference>
<proteinExistence type="inferred from homology"/>
<dbReference type="VEuPathDB" id="FungiDB:GWK60_C00539"/>
<sequence length="190" mass="21681">MPSQEIFKTKQRKSTNRRRKKRRTAESESDSDSSSSSAASDIEMTNEEEKNDNNSPIISDVELSDLENESEKRDVYELDKETKNKLANIPLTRTEFTSRKDKSVPINLNAVQNKLEMSEEQLKDRIATDQSKEQDAYLNLMFENFGDELNAFRTASDFNSKTVNILANVLKDGTALFDNETLKSIVKSQI</sequence>
<evidence type="ECO:0000256" key="2">
    <source>
        <dbReference type="ARBA" id="ARBA00004604"/>
    </source>
</evidence>
<reference evidence="10 12" key="1">
    <citation type="submission" date="2015-10" db="EMBL/GenBank/DDBJ databases">
        <title>Draft genomes sequences of Candida glabrata isolates 1A, 1B, 2A, 2B, 3A and 3B.</title>
        <authorList>
            <person name="Haavelsrud O.E."/>
            <person name="Gaustad P."/>
        </authorList>
    </citation>
    <scope>NUCLEOTIDE SEQUENCE [LARGE SCALE GENOMIC DNA]</scope>
    <source>
        <strain evidence="10">910700640</strain>
    </source>
</reference>
<dbReference type="PANTHER" id="PTHR28127">
    <property type="entry name" value="RIBOSOME ASSEMBLY PROTEIN 3"/>
    <property type="match status" value="1"/>
</dbReference>
<comment type="similarity">
    <text evidence="3">Belongs to the RSA3 family.</text>
</comment>
<dbReference type="SMR" id="A0A0W0CGP3"/>
<feature type="compositionally biased region" description="Low complexity" evidence="8">
    <location>
        <begin position="32"/>
        <end position="41"/>
    </location>
</feature>
<comment type="function">
    <text evidence="1">Required for efficient biogenesis of the 60S ribosomal subunit.</text>
</comment>
<evidence type="ECO:0000256" key="8">
    <source>
        <dbReference type="SAM" id="MobiDB-lite"/>
    </source>
</evidence>
<dbReference type="InterPro" id="IPR051898">
    <property type="entry name" value="Ribosome_Assembly_3"/>
</dbReference>
<comment type="caution">
    <text evidence="10">The sequence shown here is derived from an EMBL/GenBank/DDBJ whole genome shotgun (WGS) entry which is preliminary data.</text>
</comment>
<comment type="subcellular location">
    <subcellularLocation>
        <location evidence="2">Nucleus</location>
        <location evidence="2">Nucleolus</location>
    </subcellularLocation>
</comment>
<dbReference type="VEuPathDB" id="FungiDB:GVI51_C00539"/>
<dbReference type="VEuPathDB" id="FungiDB:CAGL0C00715g"/>
<protein>
    <recommendedName>
        <fullName evidence="4">Ribosome assembly protein 3</fullName>
    </recommendedName>
</protein>
<evidence type="ECO:0000256" key="6">
    <source>
        <dbReference type="ARBA" id="ARBA00023242"/>
    </source>
</evidence>
<feature type="compositionally biased region" description="Basic residues" evidence="8">
    <location>
        <begin position="9"/>
        <end position="23"/>
    </location>
</feature>
<name>A0A0W0CGP3_CANGB</name>
<evidence type="ECO:0000313" key="10">
    <source>
        <dbReference type="EMBL" id="KTA95492.1"/>
    </source>
</evidence>
<feature type="region of interest" description="Disordered" evidence="8">
    <location>
        <begin position="1"/>
        <end position="72"/>
    </location>
</feature>
<gene>
    <name evidence="10" type="ORF">AO440_000400</name>
    <name evidence="11" type="ORF">AO440_005667</name>
</gene>
<evidence type="ECO:0000259" key="9">
    <source>
        <dbReference type="Pfam" id="PF14615"/>
    </source>
</evidence>
<dbReference type="PANTHER" id="PTHR28127:SF1">
    <property type="entry name" value="RIBOSOME ASSEMBLY PROTEIN 3"/>
    <property type="match status" value="1"/>
</dbReference>
<dbReference type="EMBL" id="LLZZ01000003">
    <property type="protein sequence ID" value="KTB14119.1"/>
    <property type="molecule type" value="Genomic_DNA"/>
</dbReference>
<evidence type="ECO:0000313" key="11">
    <source>
        <dbReference type="EMBL" id="KTB14119.1"/>
    </source>
</evidence>
<dbReference type="GO" id="GO:0030687">
    <property type="term" value="C:preribosome, large subunit precursor"/>
    <property type="evidence" value="ECO:0007669"/>
    <property type="project" value="EnsemblFungi"/>
</dbReference>
<feature type="domain" description="Ribosome-assembly protein 3 C-terminal" evidence="9">
    <location>
        <begin position="134"/>
        <end position="178"/>
    </location>
</feature>
<dbReference type="AlphaFoldDB" id="A0A0W0CGP3"/>
<organism evidence="10 12">
    <name type="scientific">Candida glabrata</name>
    <name type="common">Yeast</name>
    <name type="synonym">Torulopsis glabrata</name>
    <dbReference type="NCBI Taxonomy" id="5478"/>
    <lineage>
        <taxon>Eukaryota</taxon>
        <taxon>Fungi</taxon>
        <taxon>Dikarya</taxon>
        <taxon>Ascomycota</taxon>
        <taxon>Saccharomycotina</taxon>
        <taxon>Saccharomycetes</taxon>
        <taxon>Saccharomycetales</taxon>
        <taxon>Saccharomycetaceae</taxon>
        <taxon>Nakaseomyces</taxon>
    </lineage>
</organism>
<evidence type="ECO:0000313" key="12">
    <source>
        <dbReference type="Proteomes" id="UP000054886"/>
    </source>
</evidence>
<evidence type="ECO:0000256" key="7">
    <source>
        <dbReference type="ARBA" id="ARBA00023274"/>
    </source>
</evidence>
<dbReference type="InterPro" id="IPR028217">
    <property type="entry name" value="Rsa3_C"/>
</dbReference>
<dbReference type="Proteomes" id="UP000054886">
    <property type="component" value="Unassembled WGS sequence"/>
</dbReference>
<keyword evidence="5" id="KW-0690">Ribosome biogenesis</keyword>
<evidence type="ECO:0000256" key="3">
    <source>
        <dbReference type="ARBA" id="ARBA00006256"/>
    </source>
</evidence>
<evidence type="ECO:0000256" key="4">
    <source>
        <dbReference type="ARBA" id="ARBA00015339"/>
    </source>
</evidence>
<dbReference type="VEuPathDB" id="FungiDB:B1J91_C00715g"/>
<evidence type="ECO:0000256" key="1">
    <source>
        <dbReference type="ARBA" id="ARBA00003035"/>
    </source>
</evidence>
<dbReference type="EMBL" id="LLZZ01000184">
    <property type="protein sequence ID" value="KTA95492.1"/>
    <property type="molecule type" value="Genomic_DNA"/>
</dbReference>
<dbReference type="OMA" id="DAHNNNK"/>
<dbReference type="VEuPathDB" id="FungiDB:GW608_C00539"/>
<accession>A0A0W0CGP3</accession>
<dbReference type="Pfam" id="PF14615">
    <property type="entry name" value="Rsa3"/>
    <property type="match status" value="1"/>
</dbReference>
<evidence type="ECO:0000256" key="5">
    <source>
        <dbReference type="ARBA" id="ARBA00022517"/>
    </source>
</evidence>
<keyword evidence="7" id="KW-0687">Ribonucleoprotein</keyword>
<dbReference type="GO" id="GO:0000027">
    <property type="term" value="P:ribosomal large subunit assembly"/>
    <property type="evidence" value="ECO:0007669"/>
    <property type="project" value="EnsemblFungi"/>
</dbReference>
<keyword evidence="6" id="KW-0539">Nucleus</keyword>